<dbReference type="Pfam" id="PF02854">
    <property type="entry name" value="MIF4G"/>
    <property type="match status" value="1"/>
</dbReference>
<evidence type="ECO:0000256" key="1">
    <source>
        <dbReference type="SAM" id="MobiDB-lite"/>
    </source>
</evidence>
<sequence>MQCHPLPAAQSHPGPFPRGFVPYAHVPKPPQKPLRPAIKPYTPAYSTGIARHGATPARDSRGNDGSEEDAAKGSSTVRIPADRLRAPRSKPTEHRVPDTTHLAPESWPPIAVAPRPPLPTRKHRTHHHHESAKREPPPIWVPNPAAPPPLQHAMSQPVLGEPHQSHYVQPQVVWVPTLVPAPPVSFAPASTMHFALPPRTVTVVHMVSCSTFTPSVASIYPPNETGRSSAEAKVISSRKARSLLNKIAPSNFDSISDQIIAIANSSEDDDDGRTLILFFRQITEAAATQPMRCELYARLCRTVLSRVSPTLHAAGLENADGKPIVEGALWRKFLLTVSTRPSSMAGLREDRQVYVRLKTNARGLAL</sequence>
<reference evidence="3" key="1">
    <citation type="submission" date="2023-03" db="EMBL/GenBank/DDBJ databases">
        <title>Massive genome expansion in bonnet fungi (Mycena s.s.) driven by repeated elements and novel gene families across ecological guilds.</title>
        <authorList>
            <consortium name="Lawrence Berkeley National Laboratory"/>
            <person name="Harder C.B."/>
            <person name="Miyauchi S."/>
            <person name="Viragh M."/>
            <person name="Kuo A."/>
            <person name="Thoen E."/>
            <person name="Andreopoulos B."/>
            <person name="Lu D."/>
            <person name="Skrede I."/>
            <person name="Drula E."/>
            <person name="Henrissat B."/>
            <person name="Morin E."/>
            <person name="Kohler A."/>
            <person name="Barry K."/>
            <person name="LaButti K."/>
            <person name="Morin E."/>
            <person name="Salamov A."/>
            <person name="Lipzen A."/>
            <person name="Mereny Z."/>
            <person name="Hegedus B."/>
            <person name="Baldrian P."/>
            <person name="Stursova M."/>
            <person name="Weitz H."/>
            <person name="Taylor A."/>
            <person name="Grigoriev I.V."/>
            <person name="Nagy L.G."/>
            <person name="Martin F."/>
            <person name="Kauserud H."/>
        </authorList>
    </citation>
    <scope>NUCLEOTIDE SEQUENCE</scope>
    <source>
        <strain evidence="3">CBHHK173m</strain>
    </source>
</reference>
<accession>A0AAD6U2V1</accession>
<dbReference type="GO" id="GO:0003723">
    <property type="term" value="F:RNA binding"/>
    <property type="evidence" value="ECO:0007669"/>
    <property type="project" value="InterPro"/>
</dbReference>
<evidence type="ECO:0000313" key="4">
    <source>
        <dbReference type="Proteomes" id="UP001222325"/>
    </source>
</evidence>
<dbReference type="InterPro" id="IPR003890">
    <property type="entry name" value="MIF4G-like_typ-3"/>
</dbReference>
<feature type="compositionally biased region" description="Basic and acidic residues" evidence="1">
    <location>
        <begin position="80"/>
        <end position="98"/>
    </location>
</feature>
<dbReference type="SUPFAM" id="SSF48371">
    <property type="entry name" value="ARM repeat"/>
    <property type="match status" value="1"/>
</dbReference>
<name>A0AAD6U2V1_9AGAR</name>
<evidence type="ECO:0000313" key="3">
    <source>
        <dbReference type="EMBL" id="KAJ7087677.1"/>
    </source>
</evidence>
<evidence type="ECO:0000259" key="2">
    <source>
        <dbReference type="Pfam" id="PF02854"/>
    </source>
</evidence>
<feature type="region of interest" description="Disordered" evidence="1">
    <location>
        <begin position="1"/>
        <end position="140"/>
    </location>
</feature>
<proteinExistence type="predicted"/>
<dbReference type="AlphaFoldDB" id="A0AAD6U2V1"/>
<dbReference type="InterPro" id="IPR016024">
    <property type="entry name" value="ARM-type_fold"/>
</dbReference>
<gene>
    <name evidence="3" type="ORF">B0H15DRAFT_931200</name>
</gene>
<keyword evidence="4" id="KW-1185">Reference proteome</keyword>
<dbReference type="Gene3D" id="1.25.40.180">
    <property type="match status" value="1"/>
</dbReference>
<comment type="caution">
    <text evidence="3">The sequence shown here is derived from an EMBL/GenBank/DDBJ whole genome shotgun (WGS) entry which is preliminary data.</text>
</comment>
<feature type="domain" description="MIF4G" evidence="2">
    <location>
        <begin position="238"/>
        <end position="308"/>
    </location>
</feature>
<dbReference type="EMBL" id="JARJCN010000028">
    <property type="protein sequence ID" value="KAJ7087677.1"/>
    <property type="molecule type" value="Genomic_DNA"/>
</dbReference>
<dbReference type="Proteomes" id="UP001222325">
    <property type="component" value="Unassembled WGS sequence"/>
</dbReference>
<organism evidence="3 4">
    <name type="scientific">Mycena belliarum</name>
    <dbReference type="NCBI Taxonomy" id="1033014"/>
    <lineage>
        <taxon>Eukaryota</taxon>
        <taxon>Fungi</taxon>
        <taxon>Dikarya</taxon>
        <taxon>Basidiomycota</taxon>
        <taxon>Agaricomycotina</taxon>
        <taxon>Agaricomycetes</taxon>
        <taxon>Agaricomycetidae</taxon>
        <taxon>Agaricales</taxon>
        <taxon>Marasmiineae</taxon>
        <taxon>Mycenaceae</taxon>
        <taxon>Mycena</taxon>
    </lineage>
</organism>
<protein>
    <recommendedName>
        <fullName evidence="2">MIF4G domain-containing protein</fullName>
    </recommendedName>
</protein>
<feature type="compositionally biased region" description="Basic residues" evidence="1">
    <location>
        <begin position="120"/>
        <end position="131"/>
    </location>
</feature>